<dbReference type="PANTHER" id="PTHR47331:SF5">
    <property type="entry name" value="RIBONUCLEASE H"/>
    <property type="match status" value="1"/>
</dbReference>
<comment type="caution">
    <text evidence="2">The sequence shown here is derived from an EMBL/GenBank/DDBJ whole genome shotgun (WGS) entry which is preliminary data.</text>
</comment>
<accession>A0A2B4R7R3</accession>
<proteinExistence type="predicted"/>
<feature type="compositionally biased region" description="Polar residues" evidence="1">
    <location>
        <begin position="288"/>
        <end position="303"/>
    </location>
</feature>
<sequence>MDTELFRVISPVSFSSSVPAPISLHVSSTHMYVSRAQGPPQANPLATYTIKQKGPLYKTLIMACTSADEAFFLETSRGIATMGNITHPHRQPLALRATEYMLINKKAPHHPVNMWSRQERLRNRSHHRQSSECLNWTSPRKKKGQHCHGMISSSTKQRKMVSFLEMPLPFKHQNIPLPNNYAQAEKHLNSLRKRLVSDARYYTDHCSFMSEIISKGYTRKVGEEFKGQYVSFVMGKARVTPKKTISILGLELVAATLSLKIGDILKDELEYGNIEDHWTNRKEPSDGTFGQESTEDTSANTGPSVADEEEAEVEIIKQLQRDAFPSETKALQNIQANAKCGSRALDKEKKTALKKTSYLHKLDPFLDRDGIIRVRGRIRKADLLEALRTPIIRPK</sequence>
<feature type="region of interest" description="Disordered" evidence="1">
    <location>
        <begin position="276"/>
        <end position="307"/>
    </location>
</feature>
<dbReference type="EMBL" id="LSMT01001398">
    <property type="protein sequence ID" value="PFX12397.1"/>
    <property type="molecule type" value="Genomic_DNA"/>
</dbReference>
<reference evidence="3" key="1">
    <citation type="journal article" date="2017" name="bioRxiv">
        <title>Comparative analysis of the genomes of Stylophora pistillata and Acropora digitifera provides evidence for extensive differences between species of corals.</title>
        <authorList>
            <person name="Voolstra C.R."/>
            <person name="Li Y."/>
            <person name="Liew Y.J."/>
            <person name="Baumgarten S."/>
            <person name="Zoccola D."/>
            <person name="Flot J.-F."/>
            <person name="Tambutte S."/>
            <person name="Allemand D."/>
            <person name="Aranda M."/>
        </authorList>
    </citation>
    <scope>NUCLEOTIDE SEQUENCE [LARGE SCALE GENOMIC DNA]</scope>
</reference>
<organism evidence="2 3">
    <name type="scientific">Stylophora pistillata</name>
    <name type="common">Smooth cauliflower coral</name>
    <dbReference type="NCBI Taxonomy" id="50429"/>
    <lineage>
        <taxon>Eukaryota</taxon>
        <taxon>Metazoa</taxon>
        <taxon>Cnidaria</taxon>
        <taxon>Anthozoa</taxon>
        <taxon>Hexacorallia</taxon>
        <taxon>Scleractinia</taxon>
        <taxon>Astrocoeniina</taxon>
        <taxon>Pocilloporidae</taxon>
        <taxon>Stylophora</taxon>
    </lineage>
</organism>
<protein>
    <submittedName>
        <fullName evidence="2">Uncharacterized protein</fullName>
    </submittedName>
</protein>
<evidence type="ECO:0000256" key="1">
    <source>
        <dbReference type="SAM" id="MobiDB-lite"/>
    </source>
</evidence>
<evidence type="ECO:0000313" key="2">
    <source>
        <dbReference type="EMBL" id="PFX12397.1"/>
    </source>
</evidence>
<dbReference type="Proteomes" id="UP000225706">
    <property type="component" value="Unassembled WGS sequence"/>
</dbReference>
<keyword evidence="3" id="KW-1185">Reference proteome</keyword>
<name>A0A2B4R7R3_STYPI</name>
<dbReference type="PANTHER" id="PTHR47331">
    <property type="entry name" value="PHD-TYPE DOMAIN-CONTAINING PROTEIN"/>
    <property type="match status" value="1"/>
</dbReference>
<dbReference type="AlphaFoldDB" id="A0A2B4R7R3"/>
<feature type="compositionally biased region" description="Basic and acidic residues" evidence="1">
    <location>
        <begin position="276"/>
        <end position="285"/>
    </location>
</feature>
<gene>
    <name evidence="2" type="ORF">AWC38_SpisGene23662</name>
</gene>
<evidence type="ECO:0000313" key="3">
    <source>
        <dbReference type="Proteomes" id="UP000225706"/>
    </source>
</evidence>
<feature type="region of interest" description="Disordered" evidence="1">
    <location>
        <begin position="122"/>
        <end position="148"/>
    </location>
</feature>